<dbReference type="Proteomes" id="UP001196413">
    <property type="component" value="Unassembled WGS sequence"/>
</dbReference>
<comment type="caution">
    <text evidence="1">The sequence shown here is derived from an EMBL/GenBank/DDBJ whole genome shotgun (WGS) entry which is preliminary data.</text>
</comment>
<gene>
    <name evidence="1" type="primary">RSEF1</name>
    <name evidence="1" type="ORF">KIN20_023281</name>
</gene>
<sequence>MGVLFIETSALDGSNVDGSILALTREMMAVEDVDVRGAGVILSPREKPATGCFNKCKG</sequence>
<evidence type="ECO:0000313" key="2">
    <source>
        <dbReference type="Proteomes" id="UP001196413"/>
    </source>
</evidence>
<proteinExistence type="predicted"/>
<protein>
    <submittedName>
        <fullName evidence="1">Ras and EF-hand domain-containing protein</fullName>
    </submittedName>
</protein>
<reference evidence="1" key="1">
    <citation type="submission" date="2021-06" db="EMBL/GenBank/DDBJ databases">
        <title>Parelaphostrongylus tenuis whole genome reference sequence.</title>
        <authorList>
            <person name="Garwood T.J."/>
            <person name="Larsen P.A."/>
            <person name="Fountain-Jones N.M."/>
            <person name="Garbe J.R."/>
            <person name="Macchietto M.G."/>
            <person name="Kania S.A."/>
            <person name="Gerhold R.W."/>
            <person name="Richards J.E."/>
            <person name="Wolf T.M."/>
        </authorList>
    </citation>
    <scope>NUCLEOTIDE SEQUENCE</scope>
    <source>
        <strain evidence="1">MNPRO001-30</strain>
        <tissue evidence="1">Meninges</tissue>
    </source>
</reference>
<organism evidence="1 2">
    <name type="scientific">Parelaphostrongylus tenuis</name>
    <name type="common">Meningeal worm</name>
    <dbReference type="NCBI Taxonomy" id="148309"/>
    <lineage>
        <taxon>Eukaryota</taxon>
        <taxon>Metazoa</taxon>
        <taxon>Ecdysozoa</taxon>
        <taxon>Nematoda</taxon>
        <taxon>Chromadorea</taxon>
        <taxon>Rhabditida</taxon>
        <taxon>Rhabditina</taxon>
        <taxon>Rhabditomorpha</taxon>
        <taxon>Strongyloidea</taxon>
        <taxon>Metastrongylidae</taxon>
        <taxon>Parelaphostrongylus</taxon>
    </lineage>
</organism>
<dbReference type="AlphaFoldDB" id="A0AAD5QVB1"/>
<evidence type="ECO:0000313" key="1">
    <source>
        <dbReference type="EMBL" id="KAJ1363415.1"/>
    </source>
</evidence>
<keyword evidence="2" id="KW-1185">Reference proteome</keyword>
<dbReference type="EMBL" id="JAHQIW010004700">
    <property type="protein sequence ID" value="KAJ1363415.1"/>
    <property type="molecule type" value="Genomic_DNA"/>
</dbReference>
<accession>A0AAD5QVB1</accession>
<name>A0AAD5QVB1_PARTN</name>